<dbReference type="EMBL" id="UINC01021485">
    <property type="protein sequence ID" value="SVA89123.1"/>
    <property type="molecule type" value="Genomic_DNA"/>
</dbReference>
<sequence length="125" mass="14268">MPKFNVDISVPSNSIKLFELATDFENFKRFSPAQIKNISIIEKLDNEIITEEILTFNTIFKNIEIKQKTKHTINYPKSIISTVIDGPFNKTHLEIHFSDIETLTNISVSADIKIGLKYSILSPII</sequence>
<dbReference type="InterPro" id="IPR023393">
    <property type="entry name" value="START-like_dom_sf"/>
</dbReference>
<dbReference type="SUPFAM" id="SSF55961">
    <property type="entry name" value="Bet v1-like"/>
    <property type="match status" value="1"/>
</dbReference>
<accession>A0A381ZK41</accession>
<name>A0A381ZK41_9ZZZZ</name>
<evidence type="ECO:0000313" key="1">
    <source>
        <dbReference type="EMBL" id="SVA89123.1"/>
    </source>
</evidence>
<gene>
    <name evidence="1" type="ORF">METZ01_LOCUS141977</name>
</gene>
<dbReference type="AlphaFoldDB" id="A0A381ZK41"/>
<dbReference type="Gene3D" id="3.30.530.20">
    <property type="match status" value="1"/>
</dbReference>
<organism evidence="1">
    <name type="scientific">marine metagenome</name>
    <dbReference type="NCBI Taxonomy" id="408172"/>
    <lineage>
        <taxon>unclassified sequences</taxon>
        <taxon>metagenomes</taxon>
        <taxon>ecological metagenomes</taxon>
    </lineage>
</organism>
<protein>
    <recommendedName>
        <fullName evidence="2">Coenzyme Q-binding protein COQ10 START domain-containing protein</fullName>
    </recommendedName>
</protein>
<evidence type="ECO:0008006" key="2">
    <source>
        <dbReference type="Google" id="ProtNLM"/>
    </source>
</evidence>
<proteinExistence type="predicted"/>
<reference evidence="1" key="1">
    <citation type="submission" date="2018-05" db="EMBL/GenBank/DDBJ databases">
        <authorList>
            <person name="Lanie J.A."/>
            <person name="Ng W.-L."/>
            <person name="Kazmierczak K.M."/>
            <person name="Andrzejewski T.M."/>
            <person name="Davidsen T.M."/>
            <person name="Wayne K.J."/>
            <person name="Tettelin H."/>
            <person name="Glass J.I."/>
            <person name="Rusch D."/>
            <person name="Podicherti R."/>
            <person name="Tsui H.-C.T."/>
            <person name="Winkler M.E."/>
        </authorList>
    </citation>
    <scope>NUCLEOTIDE SEQUENCE</scope>
</reference>
<feature type="non-terminal residue" evidence="1">
    <location>
        <position position="125"/>
    </location>
</feature>